<dbReference type="Pfam" id="PF19124">
    <property type="entry name" value="DUF5808"/>
    <property type="match status" value="1"/>
</dbReference>
<dbReference type="PANTHER" id="PTHR37810">
    <property type="entry name" value="IMMUNITY PROTEIN SDPI"/>
    <property type="match status" value="1"/>
</dbReference>
<comment type="caution">
    <text evidence="4">The sequence shown here is derived from an EMBL/GenBank/DDBJ whole genome shotgun (WGS) entry which is preliminary data.</text>
</comment>
<feature type="transmembrane region" description="Helical" evidence="1">
    <location>
        <begin position="346"/>
        <end position="364"/>
    </location>
</feature>
<feature type="transmembrane region" description="Helical" evidence="1">
    <location>
        <begin position="267"/>
        <end position="287"/>
    </location>
</feature>
<feature type="transmembrane region" description="Helical" evidence="1">
    <location>
        <begin position="184"/>
        <end position="205"/>
    </location>
</feature>
<evidence type="ECO:0000259" key="3">
    <source>
        <dbReference type="Pfam" id="PF19124"/>
    </source>
</evidence>
<feature type="transmembrane region" description="Helical" evidence="1">
    <location>
        <begin position="236"/>
        <end position="255"/>
    </location>
</feature>
<feature type="transmembrane region" description="Helical" evidence="1">
    <location>
        <begin position="6"/>
        <end position="24"/>
    </location>
</feature>
<feature type="domain" description="DUF5808" evidence="3">
    <location>
        <begin position="322"/>
        <end position="347"/>
    </location>
</feature>
<dbReference type="InterPro" id="IPR012867">
    <property type="entry name" value="DUF1648"/>
</dbReference>
<sequence>MLLGVFSTVYIITLALQLFIPFIVRETIAFGVTVPEQNVKHPALRNMKKHYAQIVGISGVIFLIMMIVSYYYLALSEFMQGSFLIGCLFAMLTVSMTLYWIYHQRVLKLKREEQWGLNIKQVRTVDVTARSRDEMLPWPFYVVPFGVTVFLIIFTFLHYDQIPDDIAVHWGPSGEADSWRKKTYFTAVSMPLVMLMMQCMMWGIVDSIKRSAIKLAVNRKEESLEDQLKSRKYMSWNIMLLSYALTILFTVLQLSNIYPSMTSGNRLLPIFILFLCLVIGSVLIYAWKKRKLRVTYEDNVVAEVMDVDEDRYWKGGLIYVNRQDPSVFVEKRFGVGWTMNFANPRGYIVIGLPLLILLLISFFSL</sequence>
<gene>
    <name evidence="4" type="ORF">ABNX05_21170</name>
</gene>
<evidence type="ECO:0000256" key="1">
    <source>
        <dbReference type="SAM" id="Phobius"/>
    </source>
</evidence>
<keyword evidence="5" id="KW-1185">Reference proteome</keyword>
<feature type="transmembrane region" description="Helical" evidence="1">
    <location>
        <begin position="138"/>
        <end position="159"/>
    </location>
</feature>
<proteinExistence type="predicted"/>
<protein>
    <submittedName>
        <fullName evidence="4">DUF5808 domain-containing protein</fullName>
    </submittedName>
</protein>
<keyword evidence="1" id="KW-0812">Transmembrane</keyword>
<feature type="transmembrane region" description="Helical" evidence="1">
    <location>
        <begin position="51"/>
        <end position="72"/>
    </location>
</feature>
<organism evidence="4 5">
    <name type="scientific">Lysinibacillus zambalensis</name>
    <dbReference type="NCBI Taxonomy" id="3160866"/>
    <lineage>
        <taxon>Bacteria</taxon>
        <taxon>Bacillati</taxon>
        <taxon>Bacillota</taxon>
        <taxon>Bacilli</taxon>
        <taxon>Bacillales</taxon>
        <taxon>Bacillaceae</taxon>
        <taxon>Lysinibacillus</taxon>
    </lineage>
</organism>
<accession>A0ABV1MXA3</accession>
<dbReference type="Proteomes" id="UP001478862">
    <property type="component" value="Unassembled WGS sequence"/>
</dbReference>
<evidence type="ECO:0000259" key="2">
    <source>
        <dbReference type="Pfam" id="PF07853"/>
    </source>
</evidence>
<dbReference type="InterPro" id="IPR043831">
    <property type="entry name" value="DUF5808"/>
</dbReference>
<dbReference type="PANTHER" id="PTHR37810:SF5">
    <property type="entry name" value="IMMUNITY PROTEIN SDPI"/>
    <property type="match status" value="1"/>
</dbReference>
<evidence type="ECO:0000313" key="5">
    <source>
        <dbReference type="Proteomes" id="UP001478862"/>
    </source>
</evidence>
<name>A0ABV1MXA3_9BACI</name>
<dbReference type="Pfam" id="PF07853">
    <property type="entry name" value="DUF1648"/>
    <property type="match status" value="1"/>
</dbReference>
<feature type="domain" description="DUF1648" evidence="2">
    <location>
        <begin position="147"/>
        <end position="195"/>
    </location>
</feature>
<keyword evidence="1" id="KW-1133">Transmembrane helix</keyword>
<dbReference type="EMBL" id="JBEGDG010000021">
    <property type="protein sequence ID" value="MEQ6357146.1"/>
    <property type="molecule type" value="Genomic_DNA"/>
</dbReference>
<reference evidence="4 5" key="1">
    <citation type="submission" date="2024-06" db="EMBL/GenBank/DDBJ databases">
        <title>Lysinibacillus zambalefons sp. nov., a Novel Firmicute Isolated from the Poon Bato Zambales Hyperalkaline Spring.</title>
        <authorList>
            <person name="Aja J.A."/>
            <person name="Lazaro J.E.H."/>
            <person name="Llorin L.D."/>
            <person name="Lim K.R."/>
            <person name="Teodosio J."/>
            <person name="Dalisay D.S."/>
        </authorList>
    </citation>
    <scope>NUCLEOTIDE SEQUENCE [LARGE SCALE GENOMIC DNA]</scope>
    <source>
        <strain evidence="4 5">M3</strain>
    </source>
</reference>
<feature type="transmembrane region" description="Helical" evidence="1">
    <location>
        <begin position="78"/>
        <end position="102"/>
    </location>
</feature>
<evidence type="ECO:0000313" key="4">
    <source>
        <dbReference type="EMBL" id="MEQ6357146.1"/>
    </source>
</evidence>
<dbReference type="RefSeq" id="WP_349661520.1">
    <property type="nucleotide sequence ID" value="NZ_JBEGDG010000021.1"/>
</dbReference>
<keyword evidence="1" id="KW-0472">Membrane</keyword>